<dbReference type="Pfam" id="PF14743">
    <property type="entry name" value="DNA_ligase_OB_2"/>
    <property type="match status" value="1"/>
</dbReference>
<dbReference type="EMBL" id="UHIC01000001">
    <property type="protein sequence ID" value="SUO95024.1"/>
    <property type="molecule type" value="Genomic_DNA"/>
</dbReference>
<organism evidence="9 10">
    <name type="scientific">Suttonella ornithocola</name>
    <dbReference type="NCBI Taxonomy" id="279832"/>
    <lineage>
        <taxon>Bacteria</taxon>
        <taxon>Pseudomonadati</taxon>
        <taxon>Pseudomonadota</taxon>
        <taxon>Gammaproteobacteria</taxon>
        <taxon>Cardiobacteriales</taxon>
        <taxon>Cardiobacteriaceae</taxon>
        <taxon>Suttonella</taxon>
    </lineage>
</organism>
<dbReference type="CDD" id="cd08041">
    <property type="entry name" value="OBF_kDNA_ligase_like"/>
    <property type="match status" value="1"/>
</dbReference>
<dbReference type="GO" id="GO:0003910">
    <property type="term" value="F:DNA ligase (ATP) activity"/>
    <property type="evidence" value="ECO:0007669"/>
    <property type="project" value="UniProtKB-EC"/>
</dbReference>
<proteinExistence type="predicted"/>
<name>A0A380MS74_9GAMM</name>
<comment type="catalytic activity">
    <reaction evidence="6">
        <text>ATP + (deoxyribonucleotide)n-3'-hydroxyl + 5'-phospho-(deoxyribonucleotide)m = (deoxyribonucleotide)n+m + AMP + diphosphate.</text>
        <dbReference type="EC" id="6.5.1.1"/>
    </reaction>
</comment>
<protein>
    <submittedName>
        <fullName evidence="9">DNA ligase</fullName>
        <ecNumber evidence="9">6.5.1.1</ecNumber>
    </submittedName>
</protein>
<feature type="domain" description="DNA ligase OB-like" evidence="8">
    <location>
        <begin position="201"/>
        <end position="265"/>
    </location>
</feature>
<reference evidence="9 10" key="1">
    <citation type="submission" date="2018-06" db="EMBL/GenBank/DDBJ databases">
        <authorList>
            <consortium name="Pathogen Informatics"/>
            <person name="Doyle S."/>
        </authorList>
    </citation>
    <scope>NUCLEOTIDE SEQUENCE [LARGE SCALE GENOMIC DNA]</scope>
    <source>
        <strain evidence="9 10">NCTC13337</strain>
    </source>
</reference>
<dbReference type="SUPFAM" id="SSF50249">
    <property type="entry name" value="Nucleic acid-binding proteins"/>
    <property type="match status" value="1"/>
</dbReference>
<dbReference type="GO" id="GO:0006281">
    <property type="term" value="P:DNA repair"/>
    <property type="evidence" value="ECO:0007669"/>
    <property type="project" value="UniProtKB-KW"/>
</dbReference>
<dbReference type="InterPro" id="IPR050326">
    <property type="entry name" value="NAD_dep_DNA_ligaseB"/>
</dbReference>
<dbReference type="OrthoDB" id="9782700at2"/>
<dbReference type="EC" id="6.5.1.1" evidence="9"/>
<evidence type="ECO:0000313" key="9">
    <source>
        <dbReference type="EMBL" id="SUO95024.1"/>
    </source>
</evidence>
<evidence type="ECO:0000256" key="1">
    <source>
        <dbReference type="ARBA" id="ARBA00001968"/>
    </source>
</evidence>
<dbReference type="InterPro" id="IPR029319">
    <property type="entry name" value="DNA_ligase_OB"/>
</dbReference>
<evidence type="ECO:0000256" key="6">
    <source>
        <dbReference type="ARBA" id="ARBA00034003"/>
    </source>
</evidence>
<evidence type="ECO:0000259" key="7">
    <source>
        <dbReference type="Pfam" id="PF01068"/>
    </source>
</evidence>
<keyword evidence="3" id="KW-0235">DNA replication</keyword>
<dbReference type="GO" id="GO:0005524">
    <property type="term" value="F:ATP binding"/>
    <property type="evidence" value="ECO:0007669"/>
    <property type="project" value="InterPro"/>
</dbReference>
<evidence type="ECO:0000313" key="10">
    <source>
        <dbReference type="Proteomes" id="UP000254601"/>
    </source>
</evidence>
<dbReference type="Gene3D" id="2.40.50.140">
    <property type="entry name" value="Nucleic acid-binding proteins"/>
    <property type="match status" value="1"/>
</dbReference>
<accession>A0A380MS74</accession>
<dbReference type="SUPFAM" id="SSF56091">
    <property type="entry name" value="DNA ligase/mRNA capping enzyme, catalytic domain"/>
    <property type="match status" value="1"/>
</dbReference>
<dbReference type="Gene3D" id="3.30.1490.70">
    <property type="match status" value="1"/>
</dbReference>
<evidence type="ECO:0000259" key="8">
    <source>
        <dbReference type="Pfam" id="PF14743"/>
    </source>
</evidence>
<keyword evidence="10" id="KW-1185">Reference proteome</keyword>
<comment type="cofactor">
    <cofactor evidence="1">
        <name>a divalent metal cation</name>
        <dbReference type="ChEBI" id="CHEBI:60240"/>
    </cofactor>
</comment>
<dbReference type="AlphaFoldDB" id="A0A380MS74"/>
<evidence type="ECO:0000256" key="4">
    <source>
        <dbReference type="ARBA" id="ARBA00022763"/>
    </source>
</evidence>
<dbReference type="InterPro" id="IPR012310">
    <property type="entry name" value="DNA_ligase_ATP-dep_cent"/>
</dbReference>
<keyword evidence="4" id="KW-0227">DNA damage</keyword>
<dbReference type="GO" id="GO:0006310">
    <property type="term" value="P:DNA recombination"/>
    <property type="evidence" value="ECO:0007669"/>
    <property type="project" value="InterPro"/>
</dbReference>
<evidence type="ECO:0000256" key="2">
    <source>
        <dbReference type="ARBA" id="ARBA00022598"/>
    </source>
</evidence>
<dbReference type="Gene3D" id="3.30.470.30">
    <property type="entry name" value="DNA ligase/mRNA capping enzyme"/>
    <property type="match status" value="1"/>
</dbReference>
<dbReference type="Pfam" id="PF01068">
    <property type="entry name" value="DNA_ligase_A_M"/>
    <property type="match status" value="1"/>
</dbReference>
<dbReference type="CDD" id="cd07896">
    <property type="entry name" value="Adenylation_kDNA_ligase_like"/>
    <property type="match status" value="1"/>
</dbReference>
<dbReference type="RefSeq" id="WP_072576725.1">
    <property type="nucleotide sequence ID" value="NZ_LWHB01000093.1"/>
</dbReference>
<dbReference type="GO" id="GO:0006260">
    <property type="term" value="P:DNA replication"/>
    <property type="evidence" value="ECO:0007669"/>
    <property type="project" value="UniProtKB-KW"/>
</dbReference>
<dbReference type="NCBIfam" id="NF006592">
    <property type="entry name" value="PRK09125.1"/>
    <property type="match status" value="1"/>
</dbReference>
<dbReference type="InterPro" id="IPR012340">
    <property type="entry name" value="NA-bd_OB-fold"/>
</dbReference>
<feature type="domain" description="ATP-dependent DNA ligase family profile" evidence="7">
    <location>
        <begin position="103"/>
        <end position="186"/>
    </location>
</feature>
<keyword evidence="2 9" id="KW-0436">Ligase</keyword>
<evidence type="ECO:0000256" key="3">
    <source>
        <dbReference type="ARBA" id="ARBA00022705"/>
    </source>
</evidence>
<dbReference type="PANTHER" id="PTHR47810:SF1">
    <property type="entry name" value="DNA LIGASE B"/>
    <property type="match status" value="1"/>
</dbReference>
<evidence type="ECO:0000256" key="5">
    <source>
        <dbReference type="ARBA" id="ARBA00023204"/>
    </source>
</evidence>
<dbReference type="Proteomes" id="UP000254601">
    <property type="component" value="Unassembled WGS sequence"/>
</dbReference>
<sequence>MIRFFTLWFLLTPLIAFTAPEVMLAKNYQQQDVRGWLASEKLDGVRGYWDGKQLYSRQGNLLHPPAHFIQNFPPFAIDGELYLGRGKFAQTVSTIRGQDWQGIRLQVFDVPHAQGGLLTRLRTLTEWLNAHPTDKIVIIEQTPIADINAAYQRLAEVEAKGGEGLILRHPDAPYLRTRSDMMLKLKSAEDAECMVTAHFNGKGKYAATFGALECRDENGKIFRIGSGFTDADRANPPAIGSIITYQFRGRTKNGKPRFPTYFRPRNDQDL</sequence>
<gene>
    <name evidence="9" type="primary">ligA_1</name>
    <name evidence="9" type="ORF">NCTC13337_01050</name>
</gene>
<dbReference type="PANTHER" id="PTHR47810">
    <property type="entry name" value="DNA LIGASE"/>
    <property type="match status" value="1"/>
</dbReference>
<keyword evidence="5" id="KW-0234">DNA repair</keyword>